<evidence type="ECO:0000313" key="3">
    <source>
        <dbReference type="EMBL" id="PIA16462.1"/>
    </source>
</evidence>
<gene>
    <name evidence="3" type="ORF">COEREDRAFT_81140</name>
</gene>
<feature type="region of interest" description="Disordered" evidence="1">
    <location>
        <begin position="59"/>
        <end position="86"/>
    </location>
</feature>
<keyword evidence="4" id="KW-1185">Reference proteome</keyword>
<reference evidence="3 4" key="1">
    <citation type="journal article" date="2015" name="Genome Biol. Evol.">
        <title>Phylogenomic analyses indicate that early fungi evolved digesting cell walls of algal ancestors of land plants.</title>
        <authorList>
            <person name="Chang Y."/>
            <person name="Wang S."/>
            <person name="Sekimoto S."/>
            <person name="Aerts A.L."/>
            <person name="Choi C."/>
            <person name="Clum A."/>
            <person name="LaButti K.M."/>
            <person name="Lindquist E.A."/>
            <person name="Yee Ngan C."/>
            <person name="Ohm R.A."/>
            <person name="Salamov A.A."/>
            <person name="Grigoriev I.V."/>
            <person name="Spatafora J.W."/>
            <person name="Berbee M.L."/>
        </authorList>
    </citation>
    <scope>NUCLEOTIDE SEQUENCE [LARGE SCALE GENOMIC DNA]</scope>
    <source>
        <strain evidence="3 4">NRRL 1564</strain>
    </source>
</reference>
<accession>A0A2G5BBU1</accession>
<dbReference type="AlphaFoldDB" id="A0A2G5BBU1"/>
<evidence type="ECO:0000256" key="1">
    <source>
        <dbReference type="SAM" id="MobiDB-lite"/>
    </source>
</evidence>
<dbReference type="InterPro" id="IPR001214">
    <property type="entry name" value="SET_dom"/>
</dbReference>
<protein>
    <recommendedName>
        <fullName evidence="2">SET domain-containing protein</fullName>
    </recommendedName>
</protein>
<proteinExistence type="predicted"/>
<sequence length="530" mass="59002">MPEPNLQMDAHGETELAEEAHADHRRSTRQHRPRYLDNALTGNEVFELLDEYIIDSDGGFKPRRRKRQKKLPATPSNETKSTTLSTKCTPAAKLRPRWYNQMYLMFLALRQSPDYTASRSELVRKAVELDAKISKERSLPRAFTGKTPMNSASALLTNNGDRHFVQFRPPDARCYHFKLAYKPGDFESALFAYNEWMSVLVEKDWPVCFGPEPSPADCPQLLPQNLSAGNCLETLQTPDTAAIEQNKENAEAPQQPLVICADESVPHCAGANNSICIVHKDGIAEQSDDPGEIDIPKNWHDIVEVRSSTIPNAGNGLFAVRDLPGGIPIGFYFGVPMTEDEFDSLKEPVGLSSHYSIMYRKTVLDATDENGMPFTDPNGPLYCPFHFMNEARGSDTDGDTHRHCNINFLEGVVVNQIICLTTRLIKKGEELFASYGSEVDRSHWDDAETGRSETEAQHMDLTDADDSVLGLRHECSDQSHELAAPRILAMRAAASANFECRSVPSTTQATQNQGIVRILKTLATSDSAED</sequence>
<dbReference type="EMBL" id="KZ303499">
    <property type="protein sequence ID" value="PIA16462.1"/>
    <property type="molecule type" value="Genomic_DNA"/>
</dbReference>
<dbReference type="PROSITE" id="PS50280">
    <property type="entry name" value="SET"/>
    <property type="match status" value="1"/>
</dbReference>
<dbReference type="Proteomes" id="UP000242474">
    <property type="component" value="Unassembled WGS sequence"/>
</dbReference>
<dbReference type="Gene3D" id="2.170.270.10">
    <property type="entry name" value="SET domain"/>
    <property type="match status" value="1"/>
</dbReference>
<name>A0A2G5BBU1_COERN</name>
<feature type="domain" description="SET" evidence="2">
    <location>
        <begin position="301"/>
        <end position="436"/>
    </location>
</feature>
<feature type="compositionally biased region" description="Polar residues" evidence="1">
    <location>
        <begin position="74"/>
        <end position="86"/>
    </location>
</feature>
<evidence type="ECO:0000259" key="2">
    <source>
        <dbReference type="PROSITE" id="PS50280"/>
    </source>
</evidence>
<evidence type="ECO:0000313" key="4">
    <source>
        <dbReference type="Proteomes" id="UP000242474"/>
    </source>
</evidence>
<dbReference type="InterPro" id="IPR046341">
    <property type="entry name" value="SET_dom_sf"/>
</dbReference>
<feature type="compositionally biased region" description="Basic residues" evidence="1">
    <location>
        <begin position="61"/>
        <end position="70"/>
    </location>
</feature>
<dbReference type="STRING" id="763665.A0A2G5BBU1"/>
<organism evidence="3 4">
    <name type="scientific">Coemansia reversa (strain ATCC 12441 / NRRL 1564)</name>
    <dbReference type="NCBI Taxonomy" id="763665"/>
    <lineage>
        <taxon>Eukaryota</taxon>
        <taxon>Fungi</taxon>
        <taxon>Fungi incertae sedis</taxon>
        <taxon>Zoopagomycota</taxon>
        <taxon>Kickxellomycotina</taxon>
        <taxon>Kickxellomycetes</taxon>
        <taxon>Kickxellales</taxon>
        <taxon>Kickxellaceae</taxon>
        <taxon>Coemansia</taxon>
    </lineage>
</organism>
<dbReference type="OrthoDB" id="5560686at2759"/>
<dbReference type="SUPFAM" id="SSF82199">
    <property type="entry name" value="SET domain"/>
    <property type="match status" value="1"/>
</dbReference>